<dbReference type="Proteomes" id="UP001596170">
    <property type="component" value="Unassembled WGS sequence"/>
</dbReference>
<accession>A0ABW1LBV2</accession>
<evidence type="ECO:0000313" key="2">
    <source>
        <dbReference type="EMBL" id="MFC6040692.1"/>
    </source>
</evidence>
<reference evidence="3" key="1">
    <citation type="journal article" date="2019" name="Int. J. Syst. Evol. Microbiol.">
        <title>The Global Catalogue of Microorganisms (GCM) 10K type strain sequencing project: providing services to taxonomists for standard genome sequencing and annotation.</title>
        <authorList>
            <consortium name="The Broad Institute Genomics Platform"/>
            <consortium name="The Broad Institute Genome Sequencing Center for Infectious Disease"/>
            <person name="Wu L."/>
            <person name="Ma J."/>
        </authorList>
    </citation>
    <scope>NUCLEOTIDE SEQUENCE [LARGE SCALE GENOMIC DNA]</scope>
    <source>
        <strain evidence="3">CCUG 54527</strain>
    </source>
</reference>
<feature type="transmembrane region" description="Helical" evidence="1">
    <location>
        <begin position="36"/>
        <end position="63"/>
    </location>
</feature>
<keyword evidence="1" id="KW-1133">Transmembrane helix</keyword>
<proteinExistence type="predicted"/>
<sequence length="86" mass="10467">MSFWQAFFAVIIAWIISELTYLQLDFFQYTFFNEGQFVLTSLFKFILDILLFVIIYATIYFSIPRLKQWRTRAKYEAAQKERAKEE</sequence>
<keyword evidence="3" id="KW-1185">Reference proteome</keyword>
<organism evidence="2 3">
    <name type="scientific">Paenisporosarcina macmurdoensis</name>
    <dbReference type="NCBI Taxonomy" id="212659"/>
    <lineage>
        <taxon>Bacteria</taxon>
        <taxon>Bacillati</taxon>
        <taxon>Bacillota</taxon>
        <taxon>Bacilli</taxon>
        <taxon>Bacillales</taxon>
        <taxon>Caryophanaceae</taxon>
        <taxon>Paenisporosarcina</taxon>
    </lineage>
</organism>
<name>A0ABW1LBV2_9BACL</name>
<comment type="caution">
    <text evidence="2">The sequence shown here is derived from an EMBL/GenBank/DDBJ whole genome shotgun (WGS) entry which is preliminary data.</text>
</comment>
<gene>
    <name evidence="2" type="ORF">ACFPYN_14785</name>
</gene>
<evidence type="ECO:0000256" key="1">
    <source>
        <dbReference type="SAM" id="Phobius"/>
    </source>
</evidence>
<feature type="transmembrane region" description="Helical" evidence="1">
    <location>
        <begin position="7"/>
        <end position="24"/>
    </location>
</feature>
<dbReference type="RefSeq" id="WP_377735231.1">
    <property type="nucleotide sequence ID" value="NZ_JBHSRI010000025.1"/>
</dbReference>
<protein>
    <submittedName>
        <fullName evidence="2">Uncharacterized protein</fullName>
    </submittedName>
</protein>
<keyword evidence="1" id="KW-0812">Transmembrane</keyword>
<keyword evidence="1" id="KW-0472">Membrane</keyword>
<dbReference type="EMBL" id="JBHSRI010000025">
    <property type="protein sequence ID" value="MFC6040692.1"/>
    <property type="molecule type" value="Genomic_DNA"/>
</dbReference>
<evidence type="ECO:0000313" key="3">
    <source>
        <dbReference type="Proteomes" id="UP001596170"/>
    </source>
</evidence>